<sequence length="181" mass="20824">MSSLQDQLLQAGLTDKKQAQRVKQEQRKKHKAQRKQKVVEVDESKLAAQKALEEKKARDRELNAKNKAEAQKREVTAQIKQLIQSNAQPKDNGDIAFNFTDDSKVKQLHVNELTHKRLTNGKLAIVTLEGTYQIVPMPVADKIAERDDSYVLHRADKVQENTGTEEDDWYAEYEIPDDLMW</sequence>
<feature type="compositionally biased region" description="Basic and acidic residues" evidence="1">
    <location>
        <begin position="14"/>
        <end position="25"/>
    </location>
</feature>
<feature type="region of interest" description="Disordered" evidence="1">
    <location>
        <begin position="1"/>
        <end position="73"/>
    </location>
</feature>
<dbReference type="Proteomes" id="UP000245728">
    <property type="component" value="Chromosome"/>
</dbReference>
<dbReference type="Pfam" id="PF09831">
    <property type="entry name" value="DUF2058"/>
    <property type="match status" value="1"/>
</dbReference>
<feature type="compositionally biased region" description="Basic residues" evidence="1">
    <location>
        <begin position="26"/>
        <end position="36"/>
    </location>
</feature>
<proteinExistence type="predicted"/>
<dbReference type="AlphaFoldDB" id="A0A2S2E271"/>
<evidence type="ECO:0000313" key="3">
    <source>
        <dbReference type="Proteomes" id="UP000245728"/>
    </source>
</evidence>
<gene>
    <name evidence="2" type="ORF">HMF8227_01268</name>
</gene>
<organism evidence="2 3">
    <name type="scientific">Saliniradius amylolyticus</name>
    <dbReference type="NCBI Taxonomy" id="2183582"/>
    <lineage>
        <taxon>Bacteria</taxon>
        <taxon>Pseudomonadati</taxon>
        <taxon>Pseudomonadota</taxon>
        <taxon>Gammaproteobacteria</taxon>
        <taxon>Alteromonadales</taxon>
        <taxon>Alteromonadaceae</taxon>
        <taxon>Saliniradius</taxon>
    </lineage>
</organism>
<evidence type="ECO:0000313" key="2">
    <source>
        <dbReference type="EMBL" id="AWL11746.1"/>
    </source>
</evidence>
<keyword evidence="3" id="KW-1185">Reference proteome</keyword>
<accession>A0A2S2E271</accession>
<dbReference type="KEGG" id="salh:HMF8227_01268"/>
<feature type="compositionally biased region" description="Basic and acidic residues" evidence="1">
    <location>
        <begin position="37"/>
        <end position="73"/>
    </location>
</feature>
<evidence type="ECO:0008006" key="4">
    <source>
        <dbReference type="Google" id="ProtNLM"/>
    </source>
</evidence>
<dbReference type="InterPro" id="IPR018636">
    <property type="entry name" value="DUF2058"/>
</dbReference>
<name>A0A2S2E271_9ALTE</name>
<evidence type="ECO:0000256" key="1">
    <source>
        <dbReference type="SAM" id="MobiDB-lite"/>
    </source>
</evidence>
<reference evidence="2 3" key="1">
    <citation type="submission" date="2018-05" db="EMBL/GenBank/DDBJ databases">
        <title>Salinimonas sp. HMF8227 Genome sequencing and assembly.</title>
        <authorList>
            <person name="Kang H."/>
            <person name="Kang J."/>
            <person name="Cha I."/>
            <person name="Kim H."/>
            <person name="Joh K."/>
        </authorList>
    </citation>
    <scope>NUCLEOTIDE SEQUENCE [LARGE SCALE GENOMIC DNA]</scope>
    <source>
        <strain evidence="2 3">HMF8227</strain>
    </source>
</reference>
<dbReference type="OrthoDB" id="5294470at2"/>
<dbReference type="EMBL" id="CP029347">
    <property type="protein sequence ID" value="AWL11746.1"/>
    <property type="molecule type" value="Genomic_DNA"/>
</dbReference>
<protein>
    <recommendedName>
        <fullName evidence="4">Nucleoprotein/polynucleotide-associated enzyme</fullName>
    </recommendedName>
</protein>
<dbReference type="RefSeq" id="WP_109339364.1">
    <property type="nucleotide sequence ID" value="NZ_CP029347.1"/>
</dbReference>